<evidence type="ECO:0000256" key="9">
    <source>
        <dbReference type="ARBA" id="ARBA00022859"/>
    </source>
</evidence>
<dbReference type="PANTHER" id="PTHR10035">
    <property type="entry name" value="T-CELL SURFACE GLYCOPROTEIN CD3 ZETA CHAIN"/>
    <property type="match status" value="1"/>
</dbReference>
<evidence type="ECO:0000256" key="17">
    <source>
        <dbReference type="SAM" id="Phobius"/>
    </source>
</evidence>
<evidence type="ECO:0000256" key="8">
    <source>
        <dbReference type="ARBA" id="ARBA00022737"/>
    </source>
</evidence>
<dbReference type="GO" id="GO:0004888">
    <property type="term" value="F:transmembrane signaling receptor activity"/>
    <property type="evidence" value="ECO:0007669"/>
    <property type="project" value="InterPro"/>
</dbReference>
<dbReference type="InterPro" id="IPR003110">
    <property type="entry name" value="Phos_immunorcpt_sig_ITAM"/>
</dbReference>
<dbReference type="Pfam" id="PF11628">
    <property type="entry name" value="TCR_zetazeta"/>
    <property type="match status" value="1"/>
</dbReference>
<dbReference type="GO" id="GO:0007166">
    <property type="term" value="P:cell surface receptor signaling pathway"/>
    <property type="evidence" value="ECO:0007669"/>
    <property type="project" value="InterPro"/>
</dbReference>
<comment type="function">
    <text evidence="15">Part of the TCR-CD3 complex present on T-lymphocyte cell surface that plays an essential role in adaptive immune response. When antigen presenting cells (APCs) activate T-cell receptor (TCR), TCR-mediated signals are transmitted across the cell membrane by the CD3 chains CD3D, CD3E, CD3G and CD3Z. All CD3 chains contain immunoreceptor tyrosine-based activation motifs (ITAMs) in their cytoplasmic domain. Upon TCR engagement, these motifs become phosphorylated by Src family protein tyrosine kinases LCK and FYN, resulting in the activation of downstream signaling pathways. CD3Z ITAMs phosphorylation creates multiple docking sites for the protein kinase ZAP70 leading to ZAP70 phosphorylation and its conversion into a catalytically active enzyme. Plays an important role in intrathymic T-cell differentiation. Additionally, participates in the activity-dependent synapse formation of retinal ganglion cells (RGCs) in both the retina and dorsal lateral geniculate nucleus (dLGN).</text>
</comment>
<organism evidence="19 20">
    <name type="scientific">Clupea harengus</name>
    <name type="common">Atlantic herring</name>
    <dbReference type="NCBI Taxonomy" id="7950"/>
    <lineage>
        <taxon>Eukaryota</taxon>
        <taxon>Metazoa</taxon>
        <taxon>Chordata</taxon>
        <taxon>Craniata</taxon>
        <taxon>Vertebrata</taxon>
        <taxon>Euteleostomi</taxon>
        <taxon>Actinopterygii</taxon>
        <taxon>Neopterygii</taxon>
        <taxon>Teleostei</taxon>
        <taxon>Clupei</taxon>
        <taxon>Clupeiformes</taxon>
        <taxon>Clupeoidei</taxon>
        <taxon>Clupeidae</taxon>
        <taxon>Clupea</taxon>
    </lineage>
</organism>
<dbReference type="InterPro" id="IPR021663">
    <property type="entry name" value="CD3_zeta/IgE_Fc_rcpt_gamma"/>
</dbReference>
<reference evidence="20" key="1">
    <citation type="submission" date="2025-08" db="UniProtKB">
        <authorList>
            <consortium name="RefSeq"/>
        </authorList>
    </citation>
    <scope>IDENTIFICATION</scope>
</reference>
<feature type="chain" id="PRO_5027656128" description="T-cell surface glycoprotein CD3 zeta chain" evidence="18">
    <location>
        <begin position="23"/>
        <end position="153"/>
    </location>
</feature>
<dbReference type="GO" id="GO:0098797">
    <property type="term" value="C:plasma membrane protein complex"/>
    <property type="evidence" value="ECO:0007669"/>
    <property type="project" value="UniProtKB-ARBA"/>
</dbReference>
<dbReference type="InterPro" id="IPR024128">
    <property type="entry name" value="T-cell_CD3_zeta"/>
</dbReference>
<evidence type="ECO:0000256" key="12">
    <source>
        <dbReference type="ARBA" id="ARBA00023136"/>
    </source>
</evidence>
<feature type="compositionally biased region" description="Polar residues" evidence="16">
    <location>
        <begin position="74"/>
        <end position="87"/>
    </location>
</feature>
<evidence type="ECO:0000256" key="16">
    <source>
        <dbReference type="SAM" id="MobiDB-lite"/>
    </source>
</evidence>
<evidence type="ECO:0000256" key="14">
    <source>
        <dbReference type="ARBA" id="ARBA00030941"/>
    </source>
</evidence>
<dbReference type="RefSeq" id="XP_031414609.1">
    <property type="nucleotide sequence ID" value="XM_031558749.2"/>
</dbReference>
<keyword evidence="5" id="KW-0597">Phosphoprotein</keyword>
<dbReference type="SMART" id="SM00077">
    <property type="entry name" value="ITAM"/>
    <property type="match status" value="2"/>
</dbReference>
<comment type="subcellular location">
    <subcellularLocation>
        <location evidence="1">Cell membrane</location>
        <topology evidence="1">Single-pass type I membrane protein</topology>
    </subcellularLocation>
</comment>
<keyword evidence="8" id="KW-0677">Repeat</keyword>
<dbReference type="GO" id="GO:0002250">
    <property type="term" value="P:adaptive immune response"/>
    <property type="evidence" value="ECO:0007669"/>
    <property type="project" value="UniProtKB-KW"/>
</dbReference>
<sequence>MTRMWRTTKLLALSMMTHTAEAFEVTDPAICYILDAFLLLYGIVFTALYFREKFSRSPPNDQGENKDTQEAVGAQSNPESGAVQRQQGHAADDHYAALQPRTADTYSHIEKRKKRTKDAQVKKNEDYESLNQVTADTYNTLEMRPLPPRNRPN</sequence>
<keyword evidence="6 17" id="KW-0812">Transmembrane</keyword>
<evidence type="ECO:0000256" key="11">
    <source>
        <dbReference type="ARBA" id="ARBA00023130"/>
    </source>
</evidence>
<keyword evidence="4" id="KW-1003">Cell membrane</keyword>
<dbReference type="GeneID" id="116218196"/>
<feature type="region of interest" description="Disordered" evidence="16">
    <location>
        <begin position="56"/>
        <end position="153"/>
    </location>
</feature>
<evidence type="ECO:0000256" key="18">
    <source>
        <dbReference type="SAM" id="SignalP"/>
    </source>
</evidence>
<keyword evidence="9" id="KW-0391">Immunity</keyword>
<evidence type="ECO:0000313" key="20">
    <source>
        <dbReference type="RefSeq" id="XP_031414609.1"/>
    </source>
</evidence>
<gene>
    <name evidence="20" type="primary">LOC116218196</name>
</gene>
<accession>A0A6P8ERH4</accession>
<dbReference type="Proteomes" id="UP000515152">
    <property type="component" value="Chromosome 2"/>
</dbReference>
<dbReference type="KEGG" id="char:116218196"/>
<keyword evidence="13" id="KW-0675">Receptor</keyword>
<dbReference type="OrthoDB" id="9941225at2759"/>
<evidence type="ECO:0000256" key="10">
    <source>
        <dbReference type="ARBA" id="ARBA00022989"/>
    </source>
</evidence>
<dbReference type="PANTHER" id="PTHR10035:SF2">
    <property type="entry name" value="T-CELL SURFACE GLYCOPROTEIN CD3 ZETA CHAIN"/>
    <property type="match status" value="1"/>
</dbReference>
<proteinExistence type="inferred from homology"/>
<evidence type="ECO:0000256" key="2">
    <source>
        <dbReference type="ARBA" id="ARBA00007280"/>
    </source>
</evidence>
<keyword evidence="10 17" id="KW-1133">Transmembrane helix</keyword>
<evidence type="ECO:0000256" key="7">
    <source>
        <dbReference type="ARBA" id="ARBA00022729"/>
    </source>
</evidence>
<feature type="compositionally biased region" description="Basic and acidic residues" evidence="16">
    <location>
        <begin position="117"/>
        <end position="126"/>
    </location>
</feature>
<feature type="signal peptide" evidence="18">
    <location>
        <begin position="1"/>
        <end position="22"/>
    </location>
</feature>
<evidence type="ECO:0000256" key="15">
    <source>
        <dbReference type="ARBA" id="ARBA00045360"/>
    </source>
</evidence>
<feature type="compositionally biased region" description="Polar residues" evidence="16">
    <location>
        <begin position="129"/>
        <end position="140"/>
    </location>
</feature>
<keyword evidence="7 18" id="KW-0732">Signal</keyword>
<protein>
    <recommendedName>
        <fullName evidence="3">T-cell surface glycoprotein CD3 zeta chain</fullName>
    </recommendedName>
    <alternativeName>
        <fullName evidence="14">T-cell receptor T3 zeta chain</fullName>
    </alternativeName>
</protein>
<evidence type="ECO:0000256" key="3">
    <source>
        <dbReference type="ARBA" id="ARBA00020448"/>
    </source>
</evidence>
<evidence type="ECO:0000256" key="6">
    <source>
        <dbReference type="ARBA" id="ARBA00022692"/>
    </source>
</evidence>
<evidence type="ECO:0000256" key="13">
    <source>
        <dbReference type="ARBA" id="ARBA00023170"/>
    </source>
</evidence>
<comment type="similarity">
    <text evidence="2">Belongs to the CD3Z/FCER1G family.</text>
</comment>
<name>A0A6P8ERH4_CLUHA</name>
<dbReference type="AlphaFoldDB" id="A0A6P8ERH4"/>
<keyword evidence="19" id="KW-1185">Reference proteome</keyword>
<keyword evidence="12 17" id="KW-0472">Membrane</keyword>
<evidence type="ECO:0000256" key="4">
    <source>
        <dbReference type="ARBA" id="ARBA00022475"/>
    </source>
</evidence>
<keyword evidence="11" id="KW-1064">Adaptive immunity</keyword>
<feature type="transmembrane region" description="Helical" evidence="17">
    <location>
        <begin position="32"/>
        <end position="50"/>
    </location>
</feature>
<evidence type="ECO:0000256" key="5">
    <source>
        <dbReference type="ARBA" id="ARBA00022553"/>
    </source>
</evidence>
<evidence type="ECO:0000256" key="1">
    <source>
        <dbReference type="ARBA" id="ARBA00004251"/>
    </source>
</evidence>
<evidence type="ECO:0000313" key="19">
    <source>
        <dbReference type="Proteomes" id="UP000515152"/>
    </source>
</evidence>